<keyword evidence="7" id="KW-0675">Receptor</keyword>
<dbReference type="Gene3D" id="2.40.170.20">
    <property type="entry name" value="TonB-dependent receptor, beta-barrel domain"/>
    <property type="match status" value="1"/>
</dbReference>
<evidence type="ECO:0000256" key="2">
    <source>
        <dbReference type="ARBA" id="ARBA00023136"/>
    </source>
</evidence>
<proteinExistence type="predicted"/>
<feature type="domain" description="Outer membrane protein beta-barrel" evidence="6">
    <location>
        <begin position="374"/>
        <end position="778"/>
    </location>
</feature>
<dbReference type="Proteomes" id="UP001165367">
    <property type="component" value="Unassembled WGS sequence"/>
</dbReference>
<reference evidence="7" key="1">
    <citation type="submission" date="2022-01" db="EMBL/GenBank/DDBJ databases">
        <authorList>
            <person name="Jo J.-H."/>
            <person name="Im W.-T."/>
        </authorList>
    </citation>
    <scope>NUCLEOTIDE SEQUENCE</scope>
    <source>
        <strain evidence="7">NA20</strain>
    </source>
</reference>
<evidence type="ECO:0000256" key="3">
    <source>
        <dbReference type="ARBA" id="ARBA00023237"/>
    </source>
</evidence>
<organism evidence="7 8">
    <name type="scientific">Terrimonas ginsenosidimutans</name>
    <dbReference type="NCBI Taxonomy" id="2908004"/>
    <lineage>
        <taxon>Bacteria</taxon>
        <taxon>Pseudomonadati</taxon>
        <taxon>Bacteroidota</taxon>
        <taxon>Chitinophagia</taxon>
        <taxon>Chitinophagales</taxon>
        <taxon>Chitinophagaceae</taxon>
        <taxon>Terrimonas</taxon>
    </lineage>
</organism>
<evidence type="ECO:0000259" key="6">
    <source>
        <dbReference type="Pfam" id="PF14905"/>
    </source>
</evidence>
<keyword evidence="2" id="KW-0472">Membrane</keyword>
<evidence type="ECO:0000256" key="1">
    <source>
        <dbReference type="ARBA" id="ARBA00004442"/>
    </source>
</evidence>
<evidence type="ECO:0000256" key="4">
    <source>
        <dbReference type="SAM" id="MobiDB-lite"/>
    </source>
</evidence>
<dbReference type="SUPFAM" id="SSF56935">
    <property type="entry name" value="Porins"/>
    <property type="match status" value="1"/>
</dbReference>
<keyword evidence="5" id="KW-0732">Signal</keyword>
<evidence type="ECO:0000256" key="5">
    <source>
        <dbReference type="SAM" id="SignalP"/>
    </source>
</evidence>
<dbReference type="Gene3D" id="2.170.130.10">
    <property type="entry name" value="TonB-dependent receptor, plug domain"/>
    <property type="match status" value="1"/>
</dbReference>
<dbReference type="Pfam" id="PF14905">
    <property type="entry name" value="OMP_b-brl_3"/>
    <property type="match status" value="1"/>
</dbReference>
<dbReference type="RefSeq" id="WP_237873315.1">
    <property type="nucleotide sequence ID" value="NZ_JAKLTR010000009.1"/>
</dbReference>
<dbReference type="InterPro" id="IPR041700">
    <property type="entry name" value="OMP_b-brl_3"/>
</dbReference>
<dbReference type="SUPFAM" id="SSF49478">
    <property type="entry name" value="Cna protein B-type domain"/>
    <property type="match status" value="1"/>
</dbReference>
<evidence type="ECO:0000313" key="8">
    <source>
        <dbReference type="Proteomes" id="UP001165367"/>
    </source>
</evidence>
<keyword evidence="3" id="KW-0998">Cell outer membrane</keyword>
<dbReference type="EMBL" id="JAKLTR010000009">
    <property type="protein sequence ID" value="MCG2615495.1"/>
    <property type="molecule type" value="Genomic_DNA"/>
</dbReference>
<keyword evidence="8" id="KW-1185">Reference proteome</keyword>
<dbReference type="Pfam" id="PF13620">
    <property type="entry name" value="CarboxypepD_reg"/>
    <property type="match status" value="1"/>
</dbReference>
<dbReference type="InterPro" id="IPR036942">
    <property type="entry name" value="Beta-barrel_TonB_sf"/>
</dbReference>
<protein>
    <submittedName>
        <fullName evidence="7">TonB-dependent receptor family protein</fullName>
    </submittedName>
</protein>
<accession>A0ABS9KT81</accession>
<feature type="chain" id="PRO_5046033926" evidence="5">
    <location>
        <begin position="19"/>
        <end position="813"/>
    </location>
</feature>
<dbReference type="InterPro" id="IPR037066">
    <property type="entry name" value="Plug_dom_sf"/>
</dbReference>
<comment type="caution">
    <text evidence="7">The sequence shown here is derived from an EMBL/GenBank/DDBJ whole genome shotgun (WGS) entry which is preliminary data.</text>
</comment>
<feature type="region of interest" description="Disordered" evidence="4">
    <location>
        <begin position="788"/>
        <end position="813"/>
    </location>
</feature>
<comment type="subcellular location">
    <subcellularLocation>
        <location evidence="1">Cell outer membrane</location>
    </subcellularLocation>
</comment>
<name>A0ABS9KT81_9BACT</name>
<dbReference type="Gene3D" id="2.60.40.1120">
    <property type="entry name" value="Carboxypeptidase-like, regulatory domain"/>
    <property type="match status" value="1"/>
</dbReference>
<sequence>MRHFILSLLLLSGSAAFSQQINGRVQDQQNAPAGAATISLLRAKDSAVIKMEITKEEGGYQFGGIATGQYLVKATLAGHTPAFSEKFTLDSTGSVTLPLLVIKKSVTEMKAVTVTATKPLVEVKADKTIVNVEGTINATGSDMLELLRKSPGVLVDKDDNISMAGKNGVQIYIDGRPSPLSGTDLANFLKSLQSSQVESIQLITNPSAKYEAAGNAGIINIVLKKNKAFGTNGSVAAGWNIGTFPKYNGSVSLNHRNAKVNIFGNAGVNRIKMISTLNSYRTIPDSIFDQRGTQLNRVTSYNLKVGADYFIDKQTTIGAIITGNFADMEMNANNTTIIAGKQTGNTSRLLVAGGDNIRNNDNLNANLNFTRNGSKGKTLTINADYGFHELKGNQFQPNTYFDPTGQTIISRNAVTMITPAKIDIYSVKADYEQSIGKAKIEAGGKVGYVNTDNDFQQYNENLIKDLDRSNHFIYKENINAAYVNYSRPFKGFMIQAGLRAENTNIEGRSNAFRNEGSGYKAYDSSFKRNYTDLFPSAAVTFNKNPMNQLSITYSRRIDRPSYQQMNLFEIRLSEYYSMRGNIDLRPQYTNSFGITHTYKYKLTTSLNYSIVKDMFTQVTDTADISKSFITQRNLASQKVLNLNLSYMIRKGNYSAMLNAAGNYSDYKADIDGRRVSQDAFGFSAFMQNSLSFSKTWTAELTGYYVAPTLVMGMVKIKGFGSADLGIQKKLWNGKANIKASVSDVFRTLQYRISTDFSGQQTRNNVRFESRMFKLNFTYRFGSSSVKAARQRNTGADDENKRASQSGGSAGSGF</sequence>
<gene>
    <name evidence="7" type="ORF">LZZ85_14440</name>
</gene>
<evidence type="ECO:0000313" key="7">
    <source>
        <dbReference type="EMBL" id="MCG2615495.1"/>
    </source>
</evidence>
<dbReference type="PANTHER" id="PTHR40980">
    <property type="entry name" value="PLUG DOMAIN-CONTAINING PROTEIN"/>
    <property type="match status" value="1"/>
</dbReference>
<dbReference type="PANTHER" id="PTHR40980:SF4">
    <property type="entry name" value="TONB-DEPENDENT RECEPTOR-LIKE BETA-BARREL DOMAIN-CONTAINING PROTEIN"/>
    <property type="match status" value="1"/>
</dbReference>
<feature type="signal peptide" evidence="5">
    <location>
        <begin position="1"/>
        <end position="18"/>
    </location>
</feature>